<accession>A0AA39R1T7</accession>
<dbReference type="Gene3D" id="4.10.60.10">
    <property type="entry name" value="Zinc finger, CCHC-type"/>
    <property type="match status" value="1"/>
</dbReference>
<feature type="compositionally biased region" description="Polar residues" evidence="2">
    <location>
        <begin position="302"/>
        <end position="330"/>
    </location>
</feature>
<evidence type="ECO:0000256" key="2">
    <source>
        <dbReference type="SAM" id="MobiDB-lite"/>
    </source>
</evidence>
<feature type="compositionally biased region" description="Basic and acidic residues" evidence="2">
    <location>
        <begin position="615"/>
        <end position="624"/>
    </location>
</feature>
<comment type="caution">
    <text evidence="4">The sequence shown here is derived from an EMBL/GenBank/DDBJ whole genome shotgun (WGS) entry which is preliminary data.</text>
</comment>
<keyword evidence="1" id="KW-0479">Metal-binding</keyword>
<protein>
    <recommendedName>
        <fullName evidence="3">CCHC-type domain-containing protein</fullName>
    </recommendedName>
</protein>
<feature type="region of interest" description="Disordered" evidence="2">
    <location>
        <begin position="522"/>
        <end position="748"/>
    </location>
</feature>
<dbReference type="InterPro" id="IPR036875">
    <property type="entry name" value="Znf_CCHC_sf"/>
</dbReference>
<feature type="compositionally biased region" description="Basic and acidic residues" evidence="2">
    <location>
        <begin position="541"/>
        <end position="556"/>
    </location>
</feature>
<feature type="compositionally biased region" description="Polar residues" evidence="2">
    <location>
        <begin position="188"/>
        <end position="204"/>
    </location>
</feature>
<name>A0AA39R1T7_9LECA</name>
<organism evidence="4 5">
    <name type="scientific">Cladonia borealis</name>
    <dbReference type="NCBI Taxonomy" id="184061"/>
    <lineage>
        <taxon>Eukaryota</taxon>
        <taxon>Fungi</taxon>
        <taxon>Dikarya</taxon>
        <taxon>Ascomycota</taxon>
        <taxon>Pezizomycotina</taxon>
        <taxon>Lecanoromycetes</taxon>
        <taxon>OSLEUM clade</taxon>
        <taxon>Lecanoromycetidae</taxon>
        <taxon>Lecanorales</taxon>
        <taxon>Lecanorineae</taxon>
        <taxon>Cladoniaceae</taxon>
        <taxon>Cladonia</taxon>
    </lineage>
</organism>
<dbReference type="AlphaFoldDB" id="A0AA39R1T7"/>
<evidence type="ECO:0000256" key="1">
    <source>
        <dbReference type="PROSITE-ProRule" id="PRU00047"/>
    </source>
</evidence>
<dbReference type="GO" id="GO:0008270">
    <property type="term" value="F:zinc ion binding"/>
    <property type="evidence" value="ECO:0007669"/>
    <property type="project" value="UniProtKB-KW"/>
</dbReference>
<feature type="domain" description="CCHC-type" evidence="3">
    <location>
        <begin position="124"/>
        <end position="139"/>
    </location>
</feature>
<feature type="compositionally biased region" description="Polar residues" evidence="2">
    <location>
        <begin position="106"/>
        <end position="119"/>
    </location>
</feature>
<keyword evidence="5" id="KW-1185">Reference proteome</keyword>
<dbReference type="SUPFAM" id="SSF57756">
    <property type="entry name" value="Retrovirus zinc finger-like domains"/>
    <property type="match status" value="1"/>
</dbReference>
<dbReference type="InterPro" id="IPR001878">
    <property type="entry name" value="Znf_CCHC"/>
</dbReference>
<feature type="compositionally biased region" description="Polar residues" evidence="2">
    <location>
        <begin position="265"/>
        <end position="282"/>
    </location>
</feature>
<feature type="compositionally biased region" description="Low complexity" evidence="2">
    <location>
        <begin position="205"/>
        <end position="224"/>
    </location>
</feature>
<feature type="region of interest" description="Disordered" evidence="2">
    <location>
        <begin position="239"/>
        <end position="353"/>
    </location>
</feature>
<sequence length="748" mass="83420">MATQWQQPPQPPTHPPHYHIPLQSHQQSPHYQQSSNYHQPGPYNQSGQYQQPVQYAQSQQHSPNQQQGHRGYQQQCAPQPYPSQNTSPAQSSPPQYGGYQQPYQQRSNSAYGQPSSQIAAPQACYNCASPDHFAQNCPEPKREVPAGALDPVRFANPLKRPRPGNTVVTRYQSAPQNQTHASPKGYGSAQSPPGQAGYSQYQTGQSPATPTSAQSPSQQQYIQQQWQQYYQYQQAYQQGNHNQQGIQYQQHQYQSPSTPAGEFANGSQQLNQASPQTLQNGSTPQMYQAQYQQTQVPQPAMTSSAPYQRTQQHSQNSIDPPSFIHSQRSGSFIEPNPSLGGTHQADNADAEAEEDDLNLLDIPSVPPSPHQAGTYTCLPNTLVSPPVNLLCMPLPANFVVADTLYPIAPPAPEMEGRCQSKYFRDNNLGLLKENIRESKYWKDHKDDPIFSDSSTKDNVVSLDELISRIKERHVNGDLSEDPVRKSRSLSRSISVRQNSGDFRGDLETLERDLAKLKAEMERKERLARSKHSSPPQSATSEKPRIGKVVVKEEEMPPRSAFSEKAPMSAQETEDVLASLGVTGPPKPIMRPMRTSIYGSPDDNIRSVSRSSSRAEISHLPKDHPTNGSPQYPQGYAPPPPPPPPYRQQSFVEGANGSPLSAPPFYANSYNYKPNPGEYGNGSSEYGPDAQFPSPTEFRSERSVSRKRSYTRRDSVSDEETPSRRQEDDSAPKHKRRAPKVQEAYGRRW</sequence>
<feature type="compositionally biased region" description="Low complexity" evidence="2">
    <location>
        <begin position="90"/>
        <end position="105"/>
    </location>
</feature>
<feature type="compositionally biased region" description="Pro residues" evidence="2">
    <location>
        <begin position="635"/>
        <end position="645"/>
    </location>
</feature>
<dbReference type="GO" id="GO:0003676">
    <property type="term" value="F:nucleic acid binding"/>
    <property type="evidence" value="ECO:0007669"/>
    <property type="project" value="InterPro"/>
</dbReference>
<keyword evidence="1" id="KW-0863">Zinc-finger</keyword>
<dbReference type="Pfam" id="PF00098">
    <property type="entry name" value="zf-CCHC"/>
    <property type="match status" value="1"/>
</dbReference>
<feature type="compositionally biased region" description="Low complexity" evidence="2">
    <location>
        <begin position="239"/>
        <end position="254"/>
    </location>
</feature>
<feature type="compositionally biased region" description="Low complexity" evidence="2">
    <location>
        <begin position="283"/>
        <end position="301"/>
    </location>
</feature>
<dbReference type="Proteomes" id="UP001166286">
    <property type="component" value="Unassembled WGS sequence"/>
</dbReference>
<evidence type="ECO:0000259" key="3">
    <source>
        <dbReference type="PROSITE" id="PS50158"/>
    </source>
</evidence>
<feature type="compositionally biased region" description="Basic and acidic residues" evidence="2">
    <location>
        <begin position="710"/>
        <end position="731"/>
    </location>
</feature>
<gene>
    <name evidence="4" type="ORF">JMJ35_005338</name>
</gene>
<dbReference type="EMBL" id="JAFEKC020000011">
    <property type="protein sequence ID" value="KAK0512210.1"/>
    <property type="molecule type" value="Genomic_DNA"/>
</dbReference>
<reference evidence="4" key="1">
    <citation type="submission" date="2023-03" db="EMBL/GenBank/DDBJ databases">
        <title>Complete genome of Cladonia borealis.</title>
        <authorList>
            <person name="Park H."/>
        </authorList>
    </citation>
    <scope>NUCLEOTIDE SEQUENCE</scope>
    <source>
        <strain evidence="4">ANT050790</strain>
    </source>
</reference>
<feature type="compositionally biased region" description="Low complexity" evidence="2">
    <location>
        <begin position="19"/>
        <end position="75"/>
    </location>
</feature>
<evidence type="ECO:0000313" key="5">
    <source>
        <dbReference type="Proteomes" id="UP001166286"/>
    </source>
</evidence>
<proteinExistence type="predicted"/>
<feature type="compositionally biased region" description="Polar residues" evidence="2">
    <location>
        <begin position="166"/>
        <end position="181"/>
    </location>
</feature>
<dbReference type="PROSITE" id="PS50158">
    <property type="entry name" value="ZF_CCHC"/>
    <property type="match status" value="1"/>
</dbReference>
<evidence type="ECO:0000313" key="4">
    <source>
        <dbReference type="EMBL" id="KAK0512210.1"/>
    </source>
</evidence>
<keyword evidence="1" id="KW-0862">Zinc</keyword>
<dbReference type="SMART" id="SM00343">
    <property type="entry name" value="ZnF_C2HC"/>
    <property type="match status" value="1"/>
</dbReference>
<feature type="region of interest" description="Disordered" evidence="2">
    <location>
        <begin position="1"/>
        <end position="224"/>
    </location>
</feature>